<gene>
    <name evidence="4" type="ORF">V7S43_012697</name>
</gene>
<feature type="signal peptide" evidence="2">
    <location>
        <begin position="1"/>
        <end position="15"/>
    </location>
</feature>
<feature type="chain" id="PRO_5044874194" description="Glycosyl transferase family 1 domain-containing protein" evidence="2">
    <location>
        <begin position="16"/>
        <end position="594"/>
    </location>
</feature>
<accession>A0ABD3F685</accession>
<dbReference type="InterPro" id="IPR001296">
    <property type="entry name" value="Glyco_trans_1"/>
</dbReference>
<evidence type="ECO:0000313" key="5">
    <source>
        <dbReference type="Proteomes" id="UP001632037"/>
    </source>
</evidence>
<dbReference type="Pfam" id="PF00534">
    <property type="entry name" value="Glycos_transf_1"/>
    <property type="match status" value="1"/>
</dbReference>
<reference evidence="4 5" key="1">
    <citation type="submission" date="2024-09" db="EMBL/GenBank/DDBJ databases">
        <title>Genome sequencing and assembly of Phytophthora oleae, isolate VK10A, causative agent of rot of olive drupes.</title>
        <authorList>
            <person name="Conti Taguali S."/>
            <person name="Riolo M."/>
            <person name="La Spada F."/>
            <person name="Cacciola S.O."/>
            <person name="Dionisio G."/>
        </authorList>
    </citation>
    <scope>NUCLEOTIDE SEQUENCE [LARGE SCALE GENOMIC DNA]</scope>
    <source>
        <strain evidence="4 5">VK10A</strain>
    </source>
</reference>
<dbReference type="PANTHER" id="PTHR45947">
    <property type="entry name" value="SULFOQUINOVOSYL TRANSFERASE SQD2"/>
    <property type="match status" value="1"/>
</dbReference>
<comment type="caution">
    <text evidence="4">The sequence shown here is derived from an EMBL/GenBank/DDBJ whole genome shotgun (WGS) entry which is preliminary data.</text>
</comment>
<dbReference type="EMBL" id="JBIMZQ010000032">
    <property type="protein sequence ID" value="KAL3662370.1"/>
    <property type="molecule type" value="Genomic_DNA"/>
</dbReference>
<sequence>MWILLLVFQLVSVVALPKPPGLEISFPAQHSWWQVSNADGLLETLPVFFHTRDFHIPTDGFLYVTGSNVPDEGYRVTSDTNSLFLGGIDPGTHFWTFELRPWSDSSAAVAEATLHVEVVVDPSDERSPWMYSMTEEEKKPLVLANVMIAQGKTASNQFLPVCYVTSTAGTLDGQRKMWLQIMGTLNKSSFHFQAKTFEQVAGDAPMTRALHKLNVSLEGFPIRIPRHELSEEEATQDGVIEALLSSFYRQFPRARHDSRRISTLDQPALAKLRPLYAARAWNDLVDSLRSSCADGLIIFSNSRRLSDELLVLVARLAGARAILMELANLHPTRVDVDILLSPSHFARDHYSIVRNVRARTRIVLATGVDTLQFSPSSVPLSEDEHFIIGYIGRLAPEKSLGVLLATMKILAPICFKCRLRLVGDGPQKDQLKALAAEWGLLGDSVEFVDGIYNNEPALVREFRKLHVFASPMFTETLGLAVLEAMSVEIPVVGFISGGTGEFLEDGWNCIAVTKATAKDFADSLLTLVNNEALRLRLGRQARRTVTERFSAHKALGQYAKLYERAGRSLTSTNRKIPSECDPCTGGFCGLHEYA</sequence>
<organism evidence="4 5">
    <name type="scientific">Phytophthora oleae</name>
    <dbReference type="NCBI Taxonomy" id="2107226"/>
    <lineage>
        <taxon>Eukaryota</taxon>
        <taxon>Sar</taxon>
        <taxon>Stramenopiles</taxon>
        <taxon>Oomycota</taxon>
        <taxon>Peronosporomycetes</taxon>
        <taxon>Peronosporales</taxon>
        <taxon>Peronosporaceae</taxon>
        <taxon>Phytophthora</taxon>
    </lineage>
</organism>
<dbReference type="AlphaFoldDB" id="A0ABD3F685"/>
<name>A0ABD3F685_9STRA</name>
<keyword evidence="2" id="KW-0732">Signal</keyword>
<dbReference type="CDD" id="cd03801">
    <property type="entry name" value="GT4_PimA-like"/>
    <property type="match status" value="1"/>
</dbReference>
<proteinExistence type="predicted"/>
<dbReference type="SUPFAM" id="SSF53756">
    <property type="entry name" value="UDP-Glycosyltransferase/glycogen phosphorylase"/>
    <property type="match status" value="1"/>
</dbReference>
<keyword evidence="1" id="KW-0328">Glycosyltransferase</keyword>
<protein>
    <recommendedName>
        <fullName evidence="3">Glycosyl transferase family 1 domain-containing protein</fullName>
    </recommendedName>
</protein>
<keyword evidence="1" id="KW-0808">Transferase</keyword>
<keyword evidence="5" id="KW-1185">Reference proteome</keyword>
<dbReference type="Gene3D" id="3.40.50.2000">
    <property type="entry name" value="Glycogen Phosphorylase B"/>
    <property type="match status" value="2"/>
</dbReference>
<evidence type="ECO:0000259" key="3">
    <source>
        <dbReference type="Pfam" id="PF00534"/>
    </source>
</evidence>
<dbReference type="InterPro" id="IPR050194">
    <property type="entry name" value="Glycosyltransferase_grp1"/>
</dbReference>
<evidence type="ECO:0000256" key="1">
    <source>
        <dbReference type="ARBA" id="ARBA00022676"/>
    </source>
</evidence>
<dbReference type="GO" id="GO:0016757">
    <property type="term" value="F:glycosyltransferase activity"/>
    <property type="evidence" value="ECO:0007669"/>
    <property type="project" value="UniProtKB-KW"/>
</dbReference>
<dbReference type="Proteomes" id="UP001632037">
    <property type="component" value="Unassembled WGS sequence"/>
</dbReference>
<evidence type="ECO:0000313" key="4">
    <source>
        <dbReference type="EMBL" id="KAL3662370.1"/>
    </source>
</evidence>
<dbReference type="PANTHER" id="PTHR45947:SF3">
    <property type="entry name" value="SULFOQUINOVOSYL TRANSFERASE SQD2"/>
    <property type="match status" value="1"/>
</dbReference>
<feature type="domain" description="Glycosyl transferase family 1" evidence="3">
    <location>
        <begin position="381"/>
        <end position="543"/>
    </location>
</feature>
<evidence type="ECO:0000256" key="2">
    <source>
        <dbReference type="SAM" id="SignalP"/>
    </source>
</evidence>